<keyword evidence="2" id="KW-0238">DNA-binding</keyword>
<dbReference type="STRING" id="1449351.RISW2_00510"/>
<dbReference type="InterPro" id="IPR011991">
    <property type="entry name" value="ArsR-like_HTH"/>
</dbReference>
<keyword evidence="6" id="KW-1185">Reference proteome</keyword>
<dbReference type="EMBL" id="JAME01000001">
    <property type="protein sequence ID" value="ETX30892.1"/>
    <property type="molecule type" value="Genomic_DNA"/>
</dbReference>
<dbReference type="NCBIfam" id="NF033788">
    <property type="entry name" value="HTH_metalloreg"/>
    <property type="match status" value="1"/>
</dbReference>
<dbReference type="InterPro" id="IPR001845">
    <property type="entry name" value="HTH_ArsR_DNA-bd_dom"/>
</dbReference>
<dbReference type="InterPro" id="IPR051081">
    <property type="entry name" value="HTH_MetalResp_TranReg"/>
</dbReference>
<dbReference type="Pfam" id="PF01022">
    <property type="entry name" value="HTH_5"/>
    <property type="match status" value="1"/>
</dbReference>
<dbReference type="CDD" id="cd00090">
    <property type="entry name" value="HTH_ARSR"/>
    <property type="match status" value="1"/>
</dbReference>
<dbReference type="Gene3D" id="1.10.10.10">
    <property type="entry name" value="Winged helix-like DNA-binding domain superfamily/Winged helix DNA-binding domain"/>
    <property type="match status" value="1"/>
</dbReference>
<dbReference type="AlphaFoldDB" id="X7FD94"/>
<evidence type="ECO:0000259" key="4">
    <source>
        <dbReference type="PROSITE" id="PS50987"/>
    </source>
</evidence>
<dbReference type="GO" id="GO:0003700">
    <property type="term" value="F:DNA-binding transcription factor activity"/>
    <property type="evidence" value="ECO:0007669"/>
    <property type="project" value="InterPro"/>
</dbReference>
<dbReference type="PATRIC" id="fig|1449351.3.peg.102"/>
<dbReference type="RefSeq" id="WP_043765194.1">
    <property type="nucleotide sequence ID" value="NZ_JAME01000001.1"/>
</dbReference>
<dbReference type="SUPFAM" id="SSF46785">
    <property type="entry name" value="Winged helix' DNA-binding domain"/>
    <property type="match status" value="1"/>
</dbReference>
<dbReference type="PRINTS" id="PR00778">
    <property type="entry name" value="HTHARSR"/>
</dbReference>
<evidence type="ECO:0000256" key="2">
    <source>
        <dbReference type="ARBA" id="ARBA00023125"/>
    </source>
</evidence>
<evidence type="ECO:0000313" key="6">
    <source>
        <dbReference type="Proteomes" id="UP000023430"/>
    </source>
</evidence>
<dbReference type="PROSITE" id="PS50987">
    <property type="entry name" value="HTH_ARSR_2"/>
    <property type="match status" value="1"/>
</dbReference>
<dbReference type="Proteomes" id="UP000023430">
    <property type="component" value="Unassembled WGS sequence"/>
</dbReference>
<name>X7FD94_9RHOB</name>
<dbReference type="SMART" id="SM00418">
    <property type="entry name" value="HTH_ARSR"/>
    <property type="match status" value="1"/>
</dbReference>
<dbReference type="InterPro" id="IPR036390">
    <property type="entry name" value="WH_DNA-bd_sf"/>
</dbReference>
<sequence>MTREGGQTGFSEEPFDGDAATAYLKTLGHRGRLLIVCHLMNGEKSVGELERLLNIRQAAVSQMLARLRDEGQVVTRREGKTVYYRICDADTERLVALLSEKFGRVWST</sequence>
<dbReference type="OrthoDB" id="194599at2"/>
<dbReference type="PANTHER" id="PTHR33154:SF28">
    <property type="entry name" value="HTH-TYPE TRANSCRIPTIONAL REGULATOR YGAV-RELATED"/>
    <property type="match status" value="1"/>
</dbReference>
<dbReference type="eggNOG" id="COG0640">
    <property type="taxonomic scope" value="Bacteria"/>
</dbReference>
<dbReference type="PANTHER" id="PTHR33154">
    <property type="entry name" value="TRANSCRIPTIONAL REGULATOR, ARSR FAMILY"/>
    <property type="match status" value="1"/>
</dbReference>
<reference evidence="5 6" key="1">
    <citation type="submission" date="2014-01" db="EMBL/GenBank/DDBJ databases">
        <title>Roseivivax isoporae LMG 25204 Genome Sequencing.</title>
        <authorList>
            <person name="Lai Q."/>
            <person name="Li G."/>
            <person name="Shao Z."/>
        </authorList>
    </citation>
    <scope>NUCLEOTIDE SEQUENCE [LARGE SCALE GENOMIC DNA]</scope>
    <source>
        <strain evidence="5 6">LMG 25204</strain>
    </source>
</reference>
<proteinExistence type="predicted"/>
<gene>
    <name evidence="5" type="ORF">RISW2_00510</name>
</gene>
<dbReference type="GO" id="GO:0003677">
    <property type="term" value="F:DNA binding"/>
    <property type="evidence" value="ECO:0007669"/>
    <property type="project" value="UniProtKB-KW"/>
</dbReference>
<evidence type="ECO:0000256" key="1">
    <source>
        <dbReference type="ARBA" id="ARBA00023015"/>
    </source>
</evidence>
<accession>X7FD94</accession>
<keyword evidence="3" id="KW-0804">Transcription</keyword>
<evidence type="ECO:0000256" key="3">
    <source>
        <dbReference type="ARBA" id="ARBA00023163"/>
    </source>
</evidence>
<keyword evidence="1" id="KW-0805">Transcription regulation</keyword>
<comment type="caution">
    <text evidence="5">The sequence shown here is derived from an EMBL/GenBank/DDBJ whole genome shotgun (WGS) entry which is preliminary data.</text>
</comment>
<dbReference type="InterPro" id="IPR036388">
    <property type="entry name" value="WH-like_DNA-bd_sf"/>
</dbReference>
<organism evidence="5 6">
    <name type="scientific">Roseivivax isoporae LMG 25204</name>
    <dbReference type="NCBI Taxonomy" id="1449351"/>
    <lineage>
        <taxon>Bacteria</taxon>
        <taxon>Pseudomonadati</taxon>
        <taxon>Pseudomonadota</taxon>
        <taxon>Alphaproteobacteria</taxon>
        <taxon>Rhodobacterales</taxon>
        <taxon>Roseobacteraceae</taxon>
        <taxon>Roseivivax</taxon>
    </lineage>
</organism>
<protein>
    <submittedName>
        <fullName evidence="5">ArsR family transcriptional regulator</fullName>
    </submittedName>
</protein>
<feature type="domain" description="HTH arsR-type" evidence="4">
    <location>
        <begin position="12"/>
        <end position="106"/>
    </location>
</feature>
<evidence type="ECO:0000313" key="5">
    <source>
        <dbReference type="EMBL" id="ETX30892.1"/>
    </source>
</evidence>